<name>A0AAQ3UUS6_PASNO</name>
<dbReference type="Proteomes" id="UP001341281">
    <property type="component" value="Chromosome 10"/>
</dbReference>
<evidence type="ECO:0000313" key="2">
    <source>
        <dbReference type="Proteomes" id="UP001341281"/>
    </source>
</evidence>
<feature type="non-terminal residue" evidence="1">
    <location>
        <position position="1"/>
    </location>
</feature>
<evidence type="ECO:0000313" key="1">
    <source>
        <dbReference type="EMBL" id="WVZ98671.1"/>
    </source>
</evidence>
<gene>
    <name evidence="1" type="ORF">U9M48_044078</name>
</gene>
<sequence length="173" mass="19887">MPGSASDINVLQRSSYFLITRGRSTPVFEVNGNTYNMGYYLADGIYPEWPAFVKSIRHPMEAKTQHFAKRQESARKDIERAFGVLRARFAVVRGPAYGWHQRQLKDIMMCCIILHNMIVEDEGVHAGNTYFSDIGYVPPIHVCRVGTLQNKNAHFQLKHDLIEHNWMLLGSYN</sequence>
<protein>
    <submittedName>
        <fullName evidence="1">Uncharacterized protein</fullName>
    </submittedName>
</protein>
<dbReference type="AlphaFoldDB" id="A0AAQ3UUS6"/>
<organism evidence="1 2">
    <name type="scientific">Paspalum notatum var. saurae</name>
    <dbReference type="NCBI Taxonomy" id="547442"/>
    <lineage>
        <taxon>Eukaryota</taxon>
        <taxon>Viridiplantae</taxon>
        <taxon>Streptophyta</taxon>
        <taxon>Embryophyta</taxon>
        <taxon>Tracheophyta</taxon>
        <taxon>Spermatophyta</taxon>
        <taxon>Magnoliopsida</taxon>
        <taxon>Liliopsida</taxon>
        <taxon>Poales</taxon>
        <taxon>Poaceae</taxon>
        <taxon>PACMAD clade</taxon>
        <taxon>Panicoideae</taxon>
        <taxon>Andropogonodae</taxon>
        <taxon>Paspaleae</taxon>
        <taxon>Paspalinae</taxon>
        <taxon>Paspalum</taxon>
    </lineage>
</organism>
<dbReference type="InterPro" id="IPR006912">
    <property type="entry name" value="Harbinger_derived_prot"/>
</dbReference>
<dbReference type="Pfam" id="PF04827">
    <property type="entry name" value="Plant_tran"/>
    <property type="match status" value="1"/>
</dbReference>
<dbReference type="PANTHER" id="PTHR47150">
    <property type="entry name" value="OS12G0169200 PROTEIN"/>
    <property type="match status" value="1"/>
</dbReference>
<accession>A0AAQ3UUS6</accession>
<dbReference type="PANTHER" id="PTHR47150:SF5">
    <property type="entry name" value="OS07G0546750 PROTEIN"/>
    <property type="match status" value="1"/>
</dbReference>
<keyword evidence="2" id="KW-1185">Reference proteome</keyword>
<dbReference type="EMBL" id="CP144754">
    <property type="protein sequence ID" value="WVZ98671.1"/>
    <property type="molecule type" value="Genomic_DNA"/>
</dbReference>
<proteinExistence type="predicted"/>
<reference evidence="1 2" key="1">
    <citation type="submission" date="2024-02" db="EMBL/GenBank/DDBJ databases">
        <title>High-quality chromosome-scale genome assembly of Pensacola bahiagrass (Paspalum notatum Flugge var. saurae).</title>
        <authorList>
            <person name="Vega J.M."/>
            <person name="Podio M."/>
            <person name="Orjuela J."/>
            <person name="Siena L.A."/>
            <person name="Pessino S.C."/>
            <person name="Combes M.C."/>
            <person name="Mariac C."/>
            <person name="Albertini E."/>
            <person name="Pupilli F."/>
            <person name="Ortiz J.P.A."/>
            <person name="Leblanc O."/>
        </authorList>
    </citation>
    <scope>NUCLEOTIDE SEQUENCE [LARGE SCALE GENOMIC DNA]</scope>
    <source>
        <strain evidence="1">R1</strain>
        <tissue evidence="1">Leaf</tissue>
    </source>
</reference>